<dbReference type="EMBL" id="MN739832">
    <property type="protein sequence ID" value="QHT73811.1"/>
    <property type="molecule type" value="Genomic_DNA"/>
</dbReference>
<protein>
    <submittedName>
        <fullName evidence="2">Uncharacterized protein</fullName>
    </submittedName>
</protein>
<keyword evidence="1" id="KW-0812">Transmembrane</keyword>
<organism evidence="2">
    <name type="scientific">viral metagenome</name>
    <dbReference type="NCBI Taxonomy" id="1070528"/>
    <lineage>
        <taxon>unclassified sequences</taxon>
        <taxon>metagenomes</taxon>
        <taxon>organismal metagenomes</taxon>
    </lineage>
</organism>
<evidence type="ECO:0000313" key="2">
    <source>
        <dbReference type="EMBL" id="QHT73811.1"/>
    </source>
</evidence>
<evidence type="ECO:0000256" key="1">
    <source>
        <dbReference type="SAM" id="Phobius"/>
    </source>
</evidence>
<dbReference type="AlphaFoldDB" id="A0A6C0GZU8"/>
<feature type="transmembrane region" description="Helical" evidence="1">
    <location>
        <begin position="33"/>
        <end position="53"/>
    </location>
</feature>
<keyword evidence="1" id="KW-0472">Membrane</keyword>
<accession>A0A6C0GZU8</accession>
<keyword evidence="1" id="KW-1133">Transmembrane helix</keyword>
<sequence>MDLLTNFEKIIKSHQTEEIVLDDIVGDILKISIQYTLVLLIILVLIINFYLAYFNKPA</sequence>
<name>A0A6C0GZU8_9ZZZZ</name>
<reference evidence="2" key="1">
    <citation type="journal article" date="2020" name="Nature">
        <title>Giant virus diversity and host interactions through global metagenomics.</title>
        <authorList>
            <person name="Schulz F."/>
            <person name="Roux S."/>
            <person name="Paez-Espino D."/>
            <person name="Jungbluth S."/>
            <person name="Walsh D.A."/>
            <person name="Denef V.J."/>
            <person name="McMahon K.D."/>
            <person name="Konstantinidis K.T."/>
            <person name="Eloe-Fadrosh E.A."/>
            <person name="Kyrpides N.C."/>
            <person name="Woyke T."/>
        </authorList>
    </citation>
    <scope>NUCLEOTIDE SEQUENCE</scope>
    <source>
        <strain evidence="2">GVMAG-M-3300023179-4</strain>
    </source>
</reference>
<proteinExistence type="predicted"/>